<proteinExistence type="predicted"/>
<organism evidence="1 2">
    <name type="scientific">Acetobacter tropicalis NBRC 101654</name>
    <dbReference type="NCBI Taxonomy" id="749388"/>
    <lineage>
        <taxon>Bacteria</taxon>
        <taxon>Pseudomonadati</taxon>
        <taxon>Pseudomonadota</taxon>
        <taxon>Alphaproteobacteria</taxon>
        <taxon>Acetobacterales</taxon>
        <taxon>Acetobacteraceae</taxon>
        <taxon>Acetobacter</taxon>
    </lineage>
</organism>
<evidence type="ECO:0000313" key="1">
    <source>
        <dbReference type="EMBL" id="GAA10183.1"/>
    </source>
</evidence>
<accession>F7VII8</accession>
<sequence>MGAGIPAYAEDILRNVPIRTCHFSLGQPVFCQQPYSGQAVIKQSGVFRVCKISLGAVSFCQAPYTGRSLTKMQSGLYEQCDMTLGQIRFCYGPYTGKAVLQPELQ</sequence>
<dbReference type="Proteomes" id="UP000004319">
    <property type="component" value="Unassembled WGS sequence"/>
</dbReference>
<gene>
    <name evidence="1" type="ORF">ATPR_3187</name>
</gene>
<comment type="caution">
    <text evidence="1">The sequence shown here is derived from an EMBL/GenBank/DDBJ whole genome shotgun (WGS) entry which is preliminary data.</text>
</comment>
<evidence type="ECO:0000313" key="2">
    <source>
        <dbReference type="Proteomes" id="UP000004319"/>
    </source>
</evidence>
<name>F7VII8_9PROT</name>
<reference evidence="1 2" key="1">
    <citation type="journal article" date="2011" name="Biochem. Biophys. Res. Commun.">
        <title>Increased number of Arginine-based salt bridges contributes to the thermotolerance of thermotolerant acetic acid bacteria, Acetobacter tropicalis SKU1100.</title>
        <authorList>
            <person name="Matsutani M."/>
            <person name="Hirakawa H."/>
            <person name="Nishikura M."/>
            <person name="Soemphol W."/>
            <person name="Ali I.A.I."/>
            <person name="Yakushi T."/>
            <person name="Matsushita K."/>
        </authorList>
    </citation>
    <scope>NUCLEOTIDE SEQUENCE [LARGE SCALE GENOMIC DNA]</scope>
    <source>
        <strain evidence="1 2">NBRC 101654</strain>
    </source>
</reference>
<protein>
    <submittedName>
        <fullName evidence="1">Uncharacterized protein</fullName>
    </submittedName>
</protein>
<dbReference type="EMBL" id="BABS01000182">
    <property type="protein sequence ID" value="GAA10183.1"/>
    <property type="molecule type" value="Genomic_DNA"/>
</dbReference>
<dbReference type="AlphaFoldDB" id="F7VII8"/>